<organism evidence="2 3">
    <name type="scientific">Geoglobus acetivorans</name>
    <dbReference type="NCBI Taxonomy" id="565033"/>
    <lineage>
        <taxon>Archaea</taxon>
        <taxon>Methanobacteriati</taxon>
        <taxon>Methanobacteriota</taxon>
        <taxon>Archaeoglobi</taxon>
        <taxon>Archaeoglobales</taxon>
        <taxon>Archaeoglobaceae</taxon>
        <taxon>Geoglobus</taxon>
    </lineage>
</organism>
<dbReference type="EMBL" id="CP009552">
    <property type="protein sequence ID" value="AIY89628.1"/>
    <property type="molecule type" value="Genomic_DNA"/>
</dbReference>
<proteinExistence type="predicted"/>
<evidence type="ECO:0000313" key="2">
    <source>
        <dbReference type="EMBL" id="AIY89628.1"/>
    </source>
</evidence>
<dbReference type="Pfam" id="PF01979">
    <property type="entry name" value="Amidohydro_1"/>
    <property type="match status" value="1"/>
</dbReference>
<dbReference type="AlphaFoldDB" id="A0A0A7GCN7"/>
<evidence type="ECO:0000313" key="3">
    <source>
        <dbReference type="Proteomes" id="UP000030624"/>
    </source>
</evidence>
<dbReference type="Proteomes" id="UP000030624">
    <property type="component" value="Chromosome"/>
</dbReference>
<accession>A0A0A7GCN7</accession>
<dbReference type="SUPFAM" id="SSF51556">
    <property type="entry name" value="Metallo-dependent hydrolases"/>
    <property type="match status" value="1"/>
</dbReference>
<dbReference type="GO" id="GO:0016787">
    <property type="term" value="F:hydrolase activity"/>
    <property type="evidence" value="ECO:0007669"/>
    <property type="project" value="InterPro"/>
</dbReference>
<dbReference type="HOGENOM" id="CLU_012358_1_0_2"/>
<gene>
    <name evidence="2" type="ORF">GACE_0576</name>
</gene>
<dbReference type="STRING" id="565033.GACE_0576"/>
<sequence>MYFNFAMYKVLDLTSGETGLLIKDRCWRFEASDVSPNCVLFPSFFNAHTHIADSVVEAPKMSVYELVGPGGYKFSVLREAGEEKIIEGMRKSIKLIEKTSATSLEFREGGIDGYRLYLKADQEKRLIALSRPSNVEEAEALSKISPGFNFSSTRDVDSELLEYCRKLSRKRGLIFAIHAGEVDSRDVEDAITLEPDFLIHMNMAGQSLLKKALDEGIKIVTCFRSNAFFDVFSVETYRTLSEYENWHIGTDNAMIATPSMLDELKFASNFIEADKLFSAATRNPFYESYTVARMDRFPNLKNPAISVIKRLESCDIECIIREKIYFS</sequence>
<evidence type="ECO:0000259" key="1">
    <source>
        <dbReference type="Pfam" id="PF01979"/>
    </source>
</evidence>
<name>A0A0A7GCN7_GEOAI</name>
<dbReference type="InterPro" id="IPR006680">
    <property type="entry name" value="Amidohydro-rel"/>
</dbReference>
<reference evidence="2 3" key="1">
    <citation type="journal article" date="2015" name="Appl. Environ. Microbiol.">
        <title>The Geoglobus acetivorans genome: Fe(III) reduction, acetate utilization, autotrophic growth, and degradation of aromatic compounds in a hyperthermophilic archaeon.</title>
        <authorList>
            <person name="Mardanov A.V."/>
            <person name="Slododkina G.B."/>
            <person name="Slobodkin A.I."/>
            <person name="Beletsky A.V."/>
            <person name="Gavrilov S.N."/>
            <person name="Kublanov I.V."/>
            <person name="Bonch-Osmolovskaya E.A."/>
            <person name="Skryabin K.G."/>
            <person name="Ravin N.V."/>
        </authorList>
    </citation>
    <scope>NUCLEOTIDE SEQUENCE [LARGE SCALE GENOMIC DNA]</scope>
    <source>
        <strain evidence="2 3">SBH6</strain>
    </source>
</reference>
<protein>
    <submittedName>
        <fullName evidence="2">Adenosine deaminase, alternative form</fullName>
    </submittedName>
</protein>
<feature type="domain" description="Amidohydrolase-related" evidence="1">
    <location>
        <begin position="39"/>
        <end position="284"/>
    </location>
</feature>
<dbReference type="eggNOG" id="arCOG00692">
    <property type="taxonomic scope" value="Archaea"/>
</dbReference>
<dbReference type="Gene3D" id="3.20.20.140">
    <property type="entry name" value="Metal-dependent hydrolases"/>
    <property type="match status" value="1"/>
</dbReference>
<dbReference type="KEGG" id="gac:GACE_0576"/>
<dbReference type="InterPro" id="IPR032466">
    <property type="entry name" value="Metal_Hydrolase"/>
</dbReference>